<evidence type="ECO:0000313" key="4">
    <source>
        <dbReference type="Proteomes" id="UP000199648"/>
    </source>
</evidence>
<gene>
    <name evidence="3" type="ORF">SAMN03097708_00837</name>
</gene>
<organism evidence="3 4">
    <name type="scientific">Thiohalomonas denitrificans</name>
    <dbReference type="NCBI Taxonomy" id="415747"/>
    <lineage>
        <taxon>Bacteria</taxon>
        <taxon>Pseudomonadati</taxon>
        <taxon>Pseudomonadota</taxon>
        <taxon>Gammaproteobacteria</taxon>
        <taxon>Thiohalomonadales</taxon>
        <taxon>Thiohalomonadaceae</taxon>
        <taxon>Thiohalomonas</taxon>
    </lineage>
</organism>
<accession>A0A1G5PU60</accession>
<sequence length="341" mass="38492">MAIWLTTGLPGHGKTLRTIVDVEERRIKEGRPVYYHGIPELKLDWHELADPFQWHLLPDGAIIVIDEAQQTFPVRPSGARVPEHVSPFETHRHRGHDVVLVTQHPHLIDAHVRKLVERHQHVMRPFGHSYAVVYEWQVCVDPQRRGVEKDALKSRWKYPKDAFGAYKSASVHTVRKRLPGKLLLLPLLGVLLGLLLWVAQSQLSAGDTADTMENAARDNTSESVSLLGQQRPVSNSIRQVNEPYQGYELAAIGSINGRLMFAAERDGESYHLDQYDLRNAGYLVEPLSRCLVRLGYGPVIRYAHCRGRGDPQHENKPAWTEPRPTDAGREPASGARRSARG</sequence>
<proteinExistence type="predicted"/>
<dbReference type="EMBL" id="FMWD01000002">
    <property type="protein sequence ID" value="SCZ52948.1"/>
    <property type="molecule type" value="Genomic_DNA"/>
</dbReference>
<evidence type="ECO:0000259" key="2">
    <source>
        <dbReference type="Pfam" id="PF05707"/>
    </source>
</evidence>
<dbReference type="InterPro" id="IPR008900">
    <property type="entry name" value="Zot_N"/>
</dbReference>
<reference evidence="3 4" key="1">
    <citation type="submission" date="2016-10" db="EMBL/GenBank/DDBJ databases">
        <authorList>
            <person name="de Groot N.N."/>
        </authorList>
    </citation>
    <scope>NUCLEOTIDE SEQUENCE [LARGE SCALE GENOMIC DNA]</scope>
    <source>
        <strain evidence="3 4">HLD2</strain>
    </source>
</reference>
<feature type="domain" description="Zona occludens toxin N-terminal" evidence="2">
    <location>
        <begin position="42"/>
        <end position="172"/>
    </location>
</feature>
<dbReference type="InterPro" id="IPR027417">
    <property type="entry name" value="P-loop_NTPase"/>
</dbReference>
<feature type="compositionally biased region" description="Basic and acidic residues" evidence="1">
    <location>
        <begin position="307"/>
        <end position="316"/>
    </location>
</feature>
<evidence type="ECO:0000256" key="1">
    <source>
        <dbReference type="SAM" id="MobiDB-lite"/>
    </source>
</evidence>
<keyword evidence="4" id="KW-1185">Reference proteome</keyword>
<feature type="region of interest" description="Disordered" evidence="1">
    <location>
        <begin position="306"/>
        <end position="341"/>
    </location>
</feature>
<dbReference type="Proteomes" id="UP000199648">
    <property type="component" value="Unassembled WGS sequence"/>
</dbReference>
<protein>
    <submittedName>
        <fullName evidence="3">Zona occludens toxin, predicted ATPase</fullName>
    </submittedName>
</protein>
<dbReference type="AlphaFoldDB" id="A0A1G5PU60"/>
<evidence type="ECO:0000313" key="3">
    <source>
        <dbReference type="EMBL" id="SCZ52948.1"/>
    </source>
</evidence>
<dbReference type="Gene3D" id="3.40.50.300">
    <property type="entry name" value="P-loop containing nucleotide triphosphate hydrolases"/>
    <property type="match status" value="1"/>
</dbReference>
<dbReference type="Pfam" id="PF05707">
    <property type="entry name" value="Zot"/>
    <property type="match status" value="1"/>
</dbReference>
<dbReference type="OrthoDB" id="8809170at2"/>
<dbReference type="RefSeq" id="WP_092992911.1">
    <property type="nucleotide sequence ID" value="NZ_FMWD01000002.1"/>
</dbReference>
<name>A0A1G5PU60_9GAMM</name>
<dbReference type="STRING" id="415747.SAMN03097708_00837"/>